<comment type="caution">
    <text evidence="3">The sequence shown here is derived from an EMBL/GenBank/DDBJ whole genome shotgun (WGS) entry which is preliminary data.</text>
</comment>
<evidence type="ECO:0000313" key="3">
    <source>
        <dbReference type="EMBL" id="TCO74971.1"/>
    </source>
</evidence>
<dbReference type="AlphaFoldDB" id="A0A4R2KLN9"/>
<gene>
    <name evidence="3" type="ORF">EV214_11042</name>
</gene>
<evidence type="ECO:0000256" key="1">
    <source>
        <dbReference type="ARBA" id="ARBA00022801"/>
    </source>
</evidence>
<dbReference type="InterPro" id="IPR001932">
    <property type="entry name" value="PPM-type_phosphatase-like_dom"/>
</dbReference>
<feature type="domain" description="PPM-type phosphatase" evidence="2">
    <location>
        <begin position="4"/>
        <end position="219"/>
    </location>
</feature>
<dbReference type="Gene3D" id="3.60.40.10">
    <property type="entry name" value="PPM-type phosphatase domain"/>
    <property type="match status" value="1"/>
</dbReference>
<dbReference type="InterPro" id="IPR036457">
    <property type="entry name" value="PPM-type-like_dom_sf"/>
</dbReference>
<evidence type="ECO:0000313" key="4">
    <source>
        <dbReference type="Proteomes" id="UP000294919"/>
    </source>
</evidence>
<organism evidence="3 4">
    <name type="scientific">Marinisporobacter balticus</name>
    <dbReference type="NCBI Taxonomy" id="2018667"/>
    <lineage>
        <taxon>Bacteria</taxon>
        <taxon>Bacillati</taxon>
        <taxon>Bacillota</taxon>
        <taxon>Clostridia</taxon>
        <taxon>Peptostreptococcales</taxon>
        <taxon>Thermotaleaceae</taxon>
        <taxon>Marinisporobacter</taxon>
    </lineage>
</organism>
<dbReference type="PANTHER" id="PTHR43156">
    <property type="entry name" value="STAGE II SPORULATION PROTEIN E-RELATED"/>
    <property type="match status" value="1"/>
</dbReference>
<dbReference type="GO" id="GO:0016791">
    <property type="term" value="F:phosphatase activity"/>
    <property type="evidence" value="ECO:0007669"/>
    <property type="project" value="TreeGrafter"/>
</dbReference>
<reference evidence="3 4" key="1">
    <citation type="submission" date="2019-03" db="EMBL/GenBank/DDBJ databases">
        <title>Genomic Encyclopedia of Type Strains, Phase IV (KMG-IV): sequencing the most valuable type-strain genomes for metagenomic binning, comparative biology and taxonomic classification.</title>
        <authorList>
            <person name="Goeker M."/>
        </authorList>
    </citation>
    <scope>NUCLEOTIDE SEQUENCE [LARGE SCALE GENOMIC DNA]</scope>
    <source>
        <strain evidence="3 4">DSM 102940</strain>
    </source>
</reference>
<dbReference type="Proteomes" id="UP000294919">
    <property type="component" value="Unassembled WGS sequence"/>
</dbReference>
<accession>A0A4R2KLN9</accession>
<name>A0A4R2KLN9_9FIRM</name>
<evidence type="ECO:0000259" key="2">
    <source>
        <dbReference type="SMART" id="SM00331"/>
    </source>
</evidence>
<dbReference type="RefSeq" id="WP_132244823.1">
    <property type="nucleotide sequence ID" value="NZ_SLWV01000010.1"/>
</dbReference>
<dbReference type="SUPFAM" id="SSF81606">
    <property type="entry name" value="PP2C-like"/>
    <property type="match status" value="1"/>
</dbReference>
<protein>
    <submittedName>
        <fullName evidence="3">Stage II sporulation protein E</fullName>
    </submittedName>
</protein>
<dbReference type="OrthoDB" id="1090916at2"/>
<dbReference type="SMART" id="SM00331">
    <property type="entry name" value="PP2C_SIG"/>
    <property type="match status" value="1"/>
</dbReference>
<dbReference type="Pfam" id="PF07228">
    <property type="entry name" value="SpoIIE"/>
    <property type="match status" value="1"/>
</dbReference>
<dbReference type="InterPro" id="IPR052016">
    <property type="entry name" value="Bact_Sigma-Reg"/>
</dbReference>
<keyword evidence="4" id="KW-1185">Reference proteome</keyword>
<dbReference type="PANTHER" id="PTHR43156:SF2">
    <property type="entry name" value="STAGE II SPORULATION PROTEIN E"/>
    <property type="match status" value="1"/>
</dbReference>
<keyword evidence="1" id="KW-0378">Hydrolase</keyword>
<dbReference type="EMBL" id="SLWV01000010">
    <property type="protein sequence ID" value="TCO74971.1"/>
    <property type="molecule type" value="Genomic_DNA"/>
</dbReference>
<sequence>MTYFTDVAFDSINKYGEELCGDKVEVIKTEDSMIIVLADGLGSGVKANILATLTSKIAGTMLMEGASIDETVDTIVNTLPVCNVRKIAYSTFTILKINEDGSVYTVEYDNPPLIFIRGNRYYDVEKRSSTMINGRPIKESNFRLEPGDTLTVVSDGVIHAGVGAVLNLGWQWENVKDHLTHVAGKEKCAKNVTKNLIEVCKNLYADKPGDDTTVVTVKLRKGEEVDMFTGPPKDSETDPWVIKKFMEGEGKKVVCGGTAANIVSRELKEEIIVNMDFYDGDVPPTANVKGIDLVTEGVLTLCKVVEKIKQYIDDLEINTAYKQGDKDGASKLVKMLIEDCTHLNLWVGKAVNPAHQNTDFPIDLTIKLKVVDELIALMKKLGKQVKVTYV</sequence>
<proteinExistence type="predicted"/>